<reference evidence="3" key="1">
    <citation type="submission" date="2017-03" db="EMBL/GenBank/DDBJ databases">
        <title>Phytopthora megakarya and P. palmivora, two closely related causual agents of cacao black pod achieved similar genome size and gene model numbers by different mechanisms.</title>
        <authorList>
            <person name="Ali S."/>
            <person name="Shao J."/>
            <person name="Larry D.J."/>
            <person name="Kronmiller B."/>
            <person name="Shen D."/>
            <person name="Strem M.D."/>
            <person name="Melnick R.L."/>
            <person name="Guiltinan M.J."/>
            <person name="Tyler B.M."/>
            <person name="Meinhardt L.W."/>
            <person name="Bailey B.A."/>
        </authorList>
    </citation>
    <scope>NUCLEOTIDE SEQUENCE [LARGE SCALE GENOMIC DNA]</scope>
    <source>
        <strain evidence="3">zdho120</strain>
    </source>
</reference>
<sequence length="67" mass="6939">MVRLLAFASLLVIAVVSFNPVSAAPDPMQVVAAATNVAMETGPAAPAMVEEAGKRNTGSRSQIQKKE</sequence>
<protein>
    <recommendedName>
        <fullName evidence="4">RxLR effector protein</fullName>
    </recommendedName>
</protein>
<feature type="signal peptide" evidence="1">
    <location>
        <begin position="1"/>
        <end position="23"/>
    </location>
</feature>
<accession>A0A225VNQ2</accession>
<evidence type="ECO:0008006" key="4">
    <source>
        <dbReference type="Google" id="ProtNLM"/>
    </source>
</evidence>
<dbReference type="Proteomes" id="UP000198211">
    <property type="component" value="Unassembled WGS sequence"/>
</dbReference>
<dbReference type="EMBL" id="NBNE01003878">
    <property type="protein sequence ID" value="OWZ06639.1"/>
    <property type="molecule type" value="Genomic_DNA"/>
</dbReference>
<keyword evidence="3" id="KW-1185">Reference proteome</keyword>
<keyword evidence="1" id="KW-0732">Signal</keyword>
<proteinExistence type="predicted"/>
<name>A0A225VNQ2_9STRA</name>
<evidence type="ECO:0000256" key="1">
    <source>
        <dbReference type="SAM" id="SignalP"/>
    </source>
</evidence>
<dbReference type="OrthoDB" id="123079at2759"/>
<evidence type="ECO:0000313" key="3">
    <source>
        <dbReference type="Proteomes" id="UP000198211"/>
    </source>
</evidence>
<evidence type="ECO:0000313" key="2">
    <source>
        <dbReference type="EMBL" id="OWZ06639.1"/>
    </source>
</evidence>
<dbReference type="AlphaFoldDB" id="A0A225VNQ2"/>
<organism evidence="2 3">
    <name type="scientific">Phytophthora megakarya</name>
    <dbReference type="NCBI Taxonomy" id="4795"/>
    <lineage>
        <taxon>Eukaryota</taxon>
        <taxon>Sar</taxon>
        <taxon>Stramenopiles</taxon>
        <taxon>Oomycota</taxon>
        <taxon>Peronosporomycetes</taxon>
        <taxon>Peronosporales</taxon>
        <taxon>Peronosporaceae</taxon>
        <taxon>Phytophthora</taxon>
    </lineage>
</organism>
<feature type="chain" id="PRO_5013234343" description="RxLR effector protein" evidence="1">
    <location>
        <begin position="24"/>
        <end position="67"/>
    </location>
</feature>
<gene>
    <name evidence="2" type="ORF">PHMEG_00021083</name>
</gene>
<comment type="caution">
    <text evidence="2">The sequence shown here is derived from an EMBL/GenBank/DDBJ whole genome shotgun (WGS) entry which is preliminary data.</text>
</comment>